<sequence>MAAWLDITIRVAAVVWTILALPLRLVWAIFMAIVGVILTILAPAIYMGSYLMSWVHATVNFFVSLEPLYTFIACGAVVGAFAGIFLATTSSVITSTLGMQDDPKYGSEYDSSMATPSMSTMSTPALRPLSSRTEDSSSFETDWQLLEKMPPSRRRRTAGLLTQTIHEEDSTETEA</sequence>
<reference evidence="3" key="1">
    <citation type="journal article" date="2021" name="Nat. Commun.">
        <title>Genetic determinants of endophytism in the Arabidopsis root mycobiome.</title>
        <authorList>
            <person name="Mesny F."/>
            <person name="Miyauchi S."/>
            <person name="Thiergart T."/>
            <person name="Pickel B."/>
            <person name="Atanasova L."/>
            <person name="Karlsson M."/>
            <person name="Huettel B."/>
            <person name="Barry K.W."/>
            <person name="Haridas S."/>
            <person name="Chen C."/>
            <person name="Bauer D."/>
            <person name="Andreopoulos W."/>
            <person name="Pangilinan J."/>
            <person name="LaButti K."/>
            <person name="Riley R."/>
            <person name="Lipzen A."/>
            <person name="Clum A."/>
            <person name="Drula E."/>
            <person name="Henrissat B."/>
            <person name="Kohler A."/>
            <person name="Grigoriev I.V."/>
            <person name="Martin F.M."/>
            <person name="Hacquard S."/>
        </authorList>
    </citation>
    <scope>NUCLEOTIDE SEQUENCE</scope>
    <source>
        <strain evidence="3">MPI-SDFR-AT-0117</strain>
    </source>
</reference>
<name>A0A9P9ABX3_9PEZI</name>
<dbReference type="Proteomes" id="UP000770015">
    <property type="component" value="Unassembled WGS sequence"/>
</dbReference>
<dbReference type="OrthoDB" id="4502894at2759"/>
<feature type="transmembrane region" description="Helical" evidence="2">
    <location>
        <begin position="68"/>
        <end position="87"/>
    </location>
</feature>
<feature type="region of interest" description="Disordered" evidence="1">
    <location>
        <begin position="111"/>
        <end position="175"/>
    </location>
</feature>
<keyword evidence="4" id="KW-1185">Reference proteome</keyword>
<dbReference type="AlphaFoldDB" id="A0A9P9ABX3"/>
<evidence type="ECO:0000256" key="2">
    <source>
        <dbReference type="SAM" id="Phobius"/>
    </source>
</evidence>
<feature type="transmembrane region" description="Helical" evidence="2">
    <location>
        <begin position="25"/>
        <end position="48"/>
    </location>
</feature>
<gene>
    <name evidence="3" type="ORF">F5X68DRAFT_14613</name>
</gene>
<keyword evidence="2" id="KW-0472">Membrane</keyword>
<evidence type="ECO:0000313" key="4">
    <source>
        <dbReference type="Proteomes" id="UP000770015"/>
    </source>
</evidence>
<feature type="compositionally biased region" description="Low complexity" evidence="1">
    <location>
        <begin position="111"/>
        <end position="125"/>
    </location>
</feature>
<comment type="caution">
    <text evidence="3">The sequence shown here is derived from an EMBL/GenBank/DDBJ whole genome shotgun (WGS) entry which is preliminary data.</text>
</comment>
<keyword evidence="2" id="KW-0812">Transmembrane</keyword>
<dbReference type="EMBL" id="JAGSXJ010000013">
    <property type="protein sequence ID" value="KAH6686242.1"/>
    <property type="molecule type" value="Genomic_DNA"/>
</dbReference>
<protein>
    <submittedName>
        <fullName evidence="3">Uncharacterized protein</fullName>
    </submittedName>
</protein>
<keyword evidence="2" id="KW-1133">Transmembrane helix</keyword>
<accession>A0A9P9ABX3</accession>
<evidence type="ECO:0000256" key="1">
    <source>
        <dbReference type="SAM" id="MobiDB-lite"/>
    </source>
</evidence>
<evidence type="ECO:0000313" key="3">
    <source>
        <dbReference type="EMBL" id="KAH6686242.1"/>
    </source>
</evidence>
<organism evidence="3 4">
    <name type="scientific">Plectosphaerella plurivora</name>
    <dbReference type="NCBI Taxonomy" id="936078"/>
    <lineage>
        <taxon>Eukaryota</taxon>
        <taxon>Fungi</taxon>
        <taxon>Dikarya</taxon>
        <taxon>Ascomycota</taxon>
        <taxon>Pezizomycotina</taxon>
        <taxon>Sordariomycetes</taxon>
        <taxon>Hypocreomycetidae</taxon>
        <taxon>Glomerellales</taxon>
        <taxon>Plectosphaerellaceae</taxon>
        <taxon>Plectosphaerella</taxon>
    </lineage>
</organism>
<proteinExistence type="predicted"/>